<sequence length="331" mass="36642">MQRRKRMIKLYGLFFIATTLLLFLLVLVIKDFRSMNNEERPFKISDIRTKDLVLPDKGSGKPIPDIPVDLDHLNSPNVILVDLNSEKVLVEQDSSERIYPASLTKIMTAILAIENTPDLEKTLIFSSDLFQDLYSQNASLAGFQPGEKVKYKDALYGILLPSGAECCLAFADSIAGSETAFVEMMNKKAAELGMKNTHFRNTTGLHDDDHYSTVEDIYILLRYALKNEVFRTVFTSSRYSTTPSNSHPGGFTFHSTMFKYMDSAEVTGGEILGGKTGYTGQAGLCLASLASVNGHEYILVTANADGTHQTKQLHIMDAVNIYNQIGVAVSN</sequence>
<feature type="active site" description="Acyl-ester intermediate" evidence="7">
    <location>
        <position position="102"/>
    </location>
</feature>
<evidence type="ECO:0000259" key="10">
    <source>
        <dbReference type="Pfam" id="PF00768"/>
    </source>
</evidence>
<dbReference type="GO" id="GO:0071555">
    <property type="term" value="P:cell wall organization"/>
    <property type="evidence" value="ECO:0007669"/>
    <property type="project" value="UniProtKB-KW"/>
</dbReference>
<dbReference type="RefSeq" id="WP_242960784.1">
    <property type="nucleotide sequence ID" value="NZ_BAABFM010000003.1"/>
</dbReference>
<dbReference type="GO" id="GO:0009252">
    <property type="term" value="P:peptidoglycan biosynthetic process"/>
    <property type="evidence" value="ECO:0007669"/>
    <property type="project" value="UniProtKB-KW"/>
</dbReference>
<evidence type="ECO:0000256" key="4">
    <source>
        <dbReference type="ARBA" id="ARBA00022960"/>
    </source>
</evidence>
<comment type="similarity">
    <text evidence="1 9">Belongs to the peptidase S11 family.</text>
</comment>
<feature type="domain" description="Peptidase S11 D-alanyl-D-alanine carboxypeptidase A N-terminal" evidence="10">
    <location>
        <begin position="72"/>
        <end position="305"/>
    </location>
</feature>
<name>A0A1I5BNL3_9FIRM</name>
<dbReference type="GO" id="GO:0009002">
    <property type="term" value="F:serine-type D-Ala-D-Ala carboxypeptidase activity"/>
    <property type="evidence" value="ECO:0007669"/>
    <property type="project" value="InterPro"/>
</dbReference>
<evidence type="ECO:0000256" key="1">
    <source>
        <dbReference type="ARBA" id="ARBA00007164"/>
    </source>
</evidence>
<keyword evidence="11" id="KW-0121">Carboxypeptidase</keyword>
<evidence type="ECO:0000313" key="11">
    <source>
        <dbReference type="EMBL" id="SFN76252.1"/>
    </source>
</evidence>
<dbReference type="STRING" id="1527.SAMN04489757_101114"/>
<reference evidence="11 12" key="1">
    <citation type="submission" date="2016-10" db="EMBL/GenBank/DDBJ databases">
        <authorList>
            <person name="de Groot N.N."/>
        </authorList>
    </citation>
    <scope>NUCLEOTIDE SEQUENCE [LARGE SCALE GENOMIC DNA]</scope>
    <source>
        <strain evidence="11 12">DSM 1283</strain>
    </source>
</reference>
<feature type="active site" evidence="7">
    <location>
        <position position="162"/>
    </location>
</feature>
<evidence type="ECO:0000256" key="6">
    <source>
        <dbReference type="ARBA" id="ARBA00023316"/>
    </source>
</evidence>
<organism evidence="11 12">
    <name type="scientific">Anaerocolumna aminovalerica</name>
    <dbReference type="NCBI Taxonomy" id="1527"/>
    <lineage>
        <taxon>Bacteria</taxon>
        <taxon>Bacillati</taxon>
        <taxon>Bacillota</taxon>
        <taxon>Clostridia</taxon>
        <taxon>Lachnospirales</taxon>
        <taxon>Lachnospiraceae</taxon>
        <taxon>Anaerocolumna</taxon>
    </lineage>
</organism>
<keyword evidence="6" id="KW-0961">Cell wall biogenesis/degradation</keyword>
<keyword evidence="11" id="KW-0645">Protease</keyword>
<dbReference type="InterPro" id="IPR001967">
    <property type="entry name" value="Peptidase_S11_N"/>
</dbReference>
<dbReference type="InterPro" id="IPR018044">
    <property type="entry name" value="Peptidase_S11"/>
</dbReference>
<evidence type="ECO:0000256" key="8">
    <source>
        <dbReference type="PIRSR" id="PIRSR618044-2"/>
    </source>
</evidence>
<keyword evidence="12" id="KW-1185">Reference proteome</keyword>
<dbReference type="Gene3D" id="3.40.710.10">
    <property type="entry name" value="DD-peptidase/beta-lactamase superfamily"/>
    <property type="match status" value="1"/>
</dbReference>
<evidence type="ECO:0000256" key="9">
    <source>
        <dbReference type="RuleBase" id="RU004016"/>
    </source>
</evidence>
<dbReference type="InterPro" id="IPR012338">
    <property type="entry name" value="Beta-lactam/transpept-like"/>
</dbReference>
<evidence type="ECO:0000256" key="3">
    <source>
        <dbReference type="ARBA" id="ARBA00022801"/>
    </source>
</evidence>
<keyword evidence="2" id="KW-0732">Signal</keyword>
<accession>A0A1I5BNL3</accession>
<evidence type="ECO:0000256" key="7">
    <source>
        <dbReference type="PIRSR" id="PIRSR618044-1"/>
    </source>
</evidence>
<dbReference type="SUPFAM" id="SSF56601">
    <property type="entry name" value="beta-lactamase/transpeptidase-like"/>
    <property type="match status" value="1"/>
</dbReference>
<dbReference type="PANTHER" id="PTHR21581">
    <property type="entry name" value="D-ALANYL-D-ALANINE CARBOXYPEPTIDASE"/>
    <property type="match status" value="1"/>
</dbReference>
<protein>
    <submittedName>
        <fullName evidence="11">D-alanyl-D-alanine carboxypeptidase (Penicillin-binding protein 5/6)</fullName>
    </submittedName>
</protein>
<proteinExistence type="inferred from homology"/>
<keyword evidence="5" id="KW-0573">Peptidoglycan synthesis</keyword>
<dbReference type="AlphaFoldDB" id="A0A1I5BNL3"/>
<feature type="active site" description="Proton acceptor" evidence="7">
    <location>
        <position position="105"/>
    </location>
</feature>
<evidence type="ECO:0000256" key="5">
    <source>
        <dbReference type="ARBA" id="ARBA00022984"/>
    </source>
</evidence>
<gene>
    <name evidence="11" type="ORF">SAMN04489757_101114</name>
</gene>
<dbReference type="Proteomes" id="UP000198806">
    <property type="component" value="Unassembled WGS sequence"/>
</dbReference>
<dbReference type="Pfam" id="PF00768">
    <property type="entry name" value="Peptidase_S11"/>
    <property type="match status" value="1"/>
</dbReference>
<keyword evidence="4" id="KW-0133">Cell shape</keyword>
<feature type="binding site" evidence="8">
    <location>
        <position position="275"/>
    </location>
    <ligand>
        <name>substrate</name>
    </ligand>
</feature>
<evidence type="ECO:0000313" key="12">
    <source>
        <dbReference type="Proteomes" id="UP000198806"/>
    </source>
</evidence>
<dbReference type="PRINTS" id="PR00725">
    <property type="entry name" value="DADACBPTASE1"/>
</dbReference>
<dbReference type="GO" id="GO:0006508">
    <property type="term" value="P:proteolysis"/>
    <property type="evidence" value="ECO:0007669"/>
    <property type="project" value="InterPro"/>
</dbReference>
<keyword evidence="3" id="KW-0378">Hydrolase</keyword>
<dbReference type="GO" id="GO:0008360">
    <property type="term" value="P:regulation of cell shape"/>
    <property type="evidence" value="ECO:0007669"/>
    <property type="project" value="UniProtKB-KW"/>
</dbReference>
<dbReference type="EMBL" id="FOWD01000001">
    <property type="protein sequence ID" value="SFN76252.1"/>
    <property type="molecule type" value="Genomic_DNA"/>
</dbReference>
<evidence type="ECO:0000256" key="2">
    <source>
        <dbReference type="ARBA" id="ARBA00022729"/>
    </source>
</evidence>
<dbReference type="PANTHER" id="PTHR21581:SF6">
    <property type="entry name" value="TRAFFICKING PROTEIN PARTICLE COMPLEX SUBUNIT 12"/>
    <property type="match status" value="1"/>
</dbReference>